<dbReference type="AlphaFoldDB" id="A0AAV4S9W7"/>
<keyword evidence="1" id="KW-0472">Membrane</keyword>
<dbReference type="InterPro" id="IPR036790">
    <property type="entry name" value="Frizzled_dom_sf"/>
</dbReference>
<dbReference type="GO" id="GO:0016301">
    <property type="term" value="F:kinase activity"/>
    <property type="evidence" value="ECO:0007669"/>
    <property type="project" value="UniProtKB-KW"/>
</dbReference>
<organism evidence="1 2">
    <name type="scientific">Caerostris extrusa</name>
    <name type="common">Bark spider</name>
    <name type="synonym">Caerostris bankana</name>
    <dbReference type="NCBI Taxonomy" id="172846"/>
    <lineage>
        <taxon>Eukaryota</taxon>
        <taxon>Metazoa</taxon>
        <taxon>Ecdysozoa</taxon>
        <taxon>Arthropoda</taxon>
        <taxon>Chelicerata</taxon>
        <taxon>Arachnida</taxon>
        <taxon>Araneae</taxon>
        <taxon>Araneomorphae</taxon>
        <taxon>Entelegynae</taxon>
        <taxon>Araneoidea</taxon>
        <taxon>Araneidae</taxon>
        <taxon>Caerostris</taxon>
    </lineage>
</organism>
<keyword evidence="1" id="KW-0808">Transferase</keyword>
<gene>
    <name evidence="1" type="primary">Nrk_1</name>
    <name evidence="1" type="ORF">CEXT_25211</name>
</gene>
<keyword evidence="1" id="KW-0418">Kinase</keyword>
<name>A0AAV4S9W7_CAEEX</name>
<dbReference type="Proteomes" id="UP001054945">
    <property type="component" value="Unassembled WGS sequence"/>
</dbReference>
<dbReference type="EMBL" id="BPLR01009123">
    <property type="protein sequence ID" value="GIY29754.1"/>
    <property type="molecule type" value="Genomic_DNA"/>
</dbReference>
<keyword evidence="2" id="KW-1185">Reference proteome</keyword>
<protein>
    <submittedName>
        <fullName evidence="1">Tyrosine-protein kinase transmembrane receptor Ror2</fullName>
    </submittedName>
</protein>
<sequence length="148" mass="16340">MLLQILLVNDDVSGVRSRPVLVRLPQVRVDGGGGPLEAAVPKEGCIASKIICYNEWALVEDNKQRGIFFKSRGHFRLPDCNTLPTLAQGSCSNAHLTDMREDGESLVVNCSLSNLQTYRAYHPCTMHGSFSVPLTWRVLNLAFPTTEP</sequence>
<proteinExistence type="predicted"/>
<accession>A0AAV4S9W7</accession>
<evidence type="ECO:0000313" key="1">
    <source>
        <dbReference type="EMBL" id="GIY29754.1"/>
    </source>
</evidence>
<dbReference type="Gene3D" id="1.10.2000.10">
    <property type="entry name" value="Frizzled cysteine-rich domain"/>
    <property type="match status" value="1"/>
</dbReference>
<comment type="caution">
    <text evidence="1">The sequence shown here is derived from an EMBL/GenBank/DDBJ whole genome shotgun (WGS) entry which is preliminary data.</text>
</comment>
<keyword evidence="1" id="KW-0675">Receptor</keyword>
<keyword evidence="1" id="KW-0812">Transmembrane</keyword>
<reference evidence="1 2" key="1">
    <citation type="submission" date="2021-06" db="EMBL/GenBank/DDBJ databases">
        <title>Caerostris extrusa draft genome.</title>
        <authorList>
            <person name="Kono N."/>
            <person name="Arakawa K."/>
        </authorList>
    </citation>
    <scope>NUCLEOTIDE SEQUENCE [LARGE SCALE GENOMIC DNA]</scope>
</reference>
<evidence type="ECO:0000313" key="2">
    <source>
        <dbReference type="Proteomes" id="UP001054945"/>
    </source>
</evidence>